<evidence type="ECO:0000256" key="4">
    <source>
        <dbReference type="ARBA" id="ARBA00022692"/>
    </source>
</evidence>
<feature type="transmembrane region" description="Helical" evidence="7">
    <location>
        <begin position="289"/>
        <end position="308"/>
    </location>
</feature>
<evidence type="ECO:0000313" key="8">
    <source>
        <dbReference type="EMBL" id="KJV09503.1"/>
    </source>
</evidence>
<evidence type="ECO:0000256" key="6">
    <source>
        <dbReference type="ARBA" id="ARBA00023136"/>
    </source>
</evidence>
<keyword evidence="3" id="KW-1003">Cell membrane</keyword>
<name>A0A0F3ISF7_9PROT</name>
<evidence type="ECO:0008006" key="10">
    <source>
        <dbReference type="Google" id="ProtNLM"/>
    </source>
</evidence>
<keyword evidence="2" id="KW-0813">Transport</keyword>
<keyword evidence="9" id="KW-1185">Reference proteome</keyword>
<proteinExistence type="predicted"/>
<keyword evidence="6 7" id="KW-0472">Membrane</keyword>
<feature type="transmembrane region" description="Helical" evidence="7">
    <location>
        <begin position="160"/>
        <end position="184"/>
    </location>
</feature>
<feature type="transmembrane region" description="Helical" evidence="7">
    <location>
        <begin position="38"/>
        <end position="53"/>
    </location>
</feature>
<feature type="transmembrane region" description="Helical" evidence="7">
    <location>
        <begin position="228"/>
        <end position="250"/>
    </location>
</feature>
<keyword evidence="4 7" id="KW-0812">Transmembrane</keyword>
<reference evidence="8 9" key="1">
    <citation type="submission" date="2015-03" db="EMBL/GenBank/DDBJ databases">
        <title>Draft genome sequence of Elstera litoralis.</title>
        <authorList>
            <person name="Rahalkar M.C."/>
            <person name="Dhakephalkar P.K."/>
            <person name="Pore S.D."/>
            <person name="Arora P."/>
            <person name="Kapse N.G."/>
            <person name="Pandit P.S."/>
        </authorList>
    </citation>
    <scope>NUCLEOTIDE SEQUENCE [LARGE SCALE GENOMIC DNA]</scope>
    <source>
        <strain evidence="8 9">Dia-1</strain>
    </source>
</reference>
<protein>
    <recommendedName>
        <fullName evidence="10">Transporter</fullName>
    </recommendedName>
</protein>
<feature type="transmembrane region" description="Helical" evidence="7">
    <location>
        <begin position="65"/>
        <end position="86"/>
    </location>
</feature>
<evidence type="ECO:0000256" key="5">
    <source>
        <dbReference type="ARBA" id="ARBA00022989"/>
    </source>
</evidence>
<comment type="subcellular location">
    <subcellularLocation>
        <location evidence="1">Membrane</location>
        <topology evidence="1">Multi-pass membrane protein</topology>
    </subcellularLocation>
</comment>
<evidence type="ECO:0000256" key="3">
    <source>
        <dbReference type="ARBA" id="ARBA00022475"/>
    </source>
</evidence>
<dbReference type="AlphaFoldDB" id="A0A0F3ISF7"/>
<gene>
    <name evidence="8" type="ORF">VZ95_11125</name>
</gene>
<sequence length="309" mass="32039">MQAILNVALPVFGLILAGYIAAKLKLLGGSSTEALNKFVYYFALPAMLFLVMFRAPLERVVDREFLIAFCAPLGVVFVITVVWGRLVGRLRLADLSVQSLASCYGNVGYMGVPLVSLAYGPEALPYAIAATILTGSIMFGAGIMGVEADLRSGQGALKTFVGVLGTVARNPLIVAPAAGAAWALSGVPLFGPLKTFAELMGASASPCALFALGMFLAAQPIRGELSEVAWLTVLKLAVAPIATYGVLVILGEEHSLVGRVALLLNALPTGAGAFVLAQKYDRLVAQTSATILVSTILSVLTVSALLAVG</sequence>
<dbReference type="PANTHER" id="PTHR36838">
    <property type="entry name" value="AUXIN EFFLUX CARRIER FAMILY PROTEIN"/>
    <property type="match status" value="1"/>
</dbReference>
<feature type="transmembrane region" description="Helical" evidence="7">
    <location>
        <begin position="256"/>
        <end position="277"/>
    </location>
</feature>
<dbReference type="Proteomes" id="UP000033774">
    <property type="component" value="Unassembled WGS sequence"/>
</dbReference>
<organism evidence="8 9">
    <name type="scientific">Elstera litoralis</name>
    <dbReference type="NCBI Taxonomy" id="552518"/>
    <lineage>
        <taxon>Bacteria</taxon>
        <taxon>Pseudomonadati</taxon>
        <taxon>Pseudomonadota</taxon>
        <taxon>Alphaproteobacteria</taxon>
        <taxon>Rhodospirillales</taxon>
        <taxon>Rhodospirillaceae</taxon>
        <taxon>Elstera</taxon>
    </lineage>
</organism>
<keyword evidence="5 7" id="KW-1133">Transmembrane helix</keyword>
<comment type="caution">
    <text evidence="8">The sequence shown here is derived from an EMBL/GenBank/DDBJ whole genome shotgun (WGS) entry which is preliminary data.</text>
</comment>
<dbReference type="EMBL" id="LAJY01000272">
    <property type="protein sequence ID" value="KJV09503.1"/>
    <property type="molecule type" value="Genomic_DNA"/>
</dbReference>
<dbReference type="InterPro" id="IPR004776">
    <property type="entry name" value="Mem_transp_PIN-like"/>
</dbReference>
<dbReference type="Pfam" id="PF03547">
    <property type="entry name" value="Mem_trans"/>
    <property type="match status" value="2"/>
</dbReference>
<feature type="transmembrane region" description="Helical" evidence="7">
    <location>
        <begin position="196"/>
        <end position="216"/>
    </location>
</feature>
<evidence type="ECO:0000256" key="1">
    <source>
        <dbReference type="ARBA" id="ARBA00004141"/>
    </source>
</evidence>
<evidence type="ECO:0000313" key="9">
    <source>
        <dbReference type="Proteomes" id="UP000033774"/>
    </source>
</evidence>
<accession>A0A0F3ISF7</accession>
<evidence type="ECO:0000256" key="7">
    <source>
        <dbReference type="SAM" id="Phobius"/>
    </source>
</evidence>
<dbReference type="PANTHER" id="PTHR36838:SF3">
    <property type="entry name" value="TRANSPORTER AUXIN EFFLUX CARRIER EC FAMILY"/>
    <property type="match status" value="1"/>
</dbReference>
<dbReference type="GO" id="GO:0055085">
    <property type="term" value="P:transmembrane transport"/>
    <property type="evidence" value="ECO:0007669"/>
    <property type="project" value="InterPro"/>
</dbReference>
<dbReference type="RefSeq" id="WP_045775902.1">
    <property type="nucleotide sequence ID" value="NZ_LAJY01000272.1"/>
</dbReference>
<dbReference type="GO" id="GO:0016020">
    <property type="term" value="C:membrane"/>
    <property type="evidence" value="ECO:0007669"/>
    <property type="project" value="UniProtKB-SubCell"/>
</dbReference>
<evidence type="ECO:0000256" key="2">
    <source>
        <dbReference type="ARBA" id="ARBA00022448"/>
    </source>
</evidence>
<feature type="transmembrane region" description="Helical" evidence="7">
    <location>
        <begin position="123"/>
        <end position="148"/>
    </location>
</feature>